<reference evidence="5 6" key="1">
    <citation type="submission" date="2015-03" db="EMBL/GenBank/DDBJ databases">
        <authorList>
            <consortium name="Pathogen Informatics"/>
        </authorList>
    </citation>
    <scope>NUCLEOTIDE SEQUENCE [LARGE SCALE GENOMIC DNA]</scope>
    <source>
        <strain evidence="3 5">G09801536</strain>
        <strain evidence="1 7">G09901357</strain>
        <strain evidence="2 6">H09601792</strain>
        <strain evidence="4 8">P00601463</strain>
    </source>
</reference>
<evidence type="ECO:0000313" key="1">
    <source>
        <dbReference type="EMBL" id="CFE48347.1"/>
    </source>
</evidence>
<evidence type="ECO:0000313" key="7">
    <source>
        <dbReference type="Proteomes" id="UP000048289"/>
    </source>
</evidence>
<protein>
    <submittedName>
        <fullName evidence="1">Uncharacterized protein</fullName>
    </submittedName>
</protein>
<proteinExistence type="predicted"/>
<dbReference type="EMBL" id="CFOH01000689">
    <property type="protein sequence ID" value="CFE66037.1"/>
    <property type="molecule type" value="Genomic_DNA"/>
</dbReference>
<evidence type="ECO:0000313" key="3">
    <source>
        <dbReference type="EMBL" id="COW29018.1"/>
    </source>
</evidence>
<dbReference type="EMBL" id="CHKL01001038">
    <property type="protein sequence ID" value="COX60434.1"/>
    <property type="molecule type" value="Genomic_DNA"/>
</dbReference>
<dbReference type="Proteomes" id="UP000048600">
    <property type="component" value="Unassembled WGS sequence"/>
</dbReference>
<accession>A0A654TJA4</accession>
<evidence type="ECO:0000313" key="8">
    <source>
        <dbReference type="Proteomes" id="UP000048600"/>
    </source>
</evidence>
<evidence type="ECO:0000313" key="2">
    <source>
        <dbReference type="EMBL" id="CFE66037.1"/>
    </source>
</evidence>
<evidence type="ECO:0000313" key="4">
    <source>
        <dbReference type="EMBL" id="COX60434.1"/>
    </source>
</evidence>
<evidence type="ECO:0000313" key="6">
    <source>
        <dbReference type="Proteomes" id="UP000046947"/>
    </source>
</evidence>
<dbReference type="EMBL" id="CFOE01001123">
    <property type="protein sequence ID" value="CFE48347.1"/>
    <property type="molecule type" value="Genomic_DNA"/>
</dbReference>
<dbReference type="Proteomes" id="UP000046947">
    <property type="component" value="Unassembled WGS sequence"/>
</dbReference>
<dbReference type="Proteomes" id="UP000045842">
    <property type="component" value="Unassembled WGS sequence"/>
</dbReference>
<sequence length="83" mass="8603">MTAPSLELIPNSVTIERAILVACSMSDTAPVVGSRNTSSSAARPPIANTSCAIISERVRRPLSSSGTATACPPVRPRARIVTL</sequence>
<organism evidence="1 7">
    <name type="scientific">Mycobacterium tuberculosis</name>
    <dbReference type="NCBI Taxonomy" id="1773"/>
    <lineage>
        <taxon>Bacteria</taxon>
        <taxon>Bacillati</taxon>
        <taxon>Actinomycetota</taxon>
        <taxon>Actinomycetes</taxon>
        <taxon>Mycobacteriales</taxon>
        <taxon>Mycobacteriaceae</taxon>
        <taxon>Mycobacterium</taxon>
        <taxon>Mycobacterium tuberculosis complex</taxon>
    </lineage>
</organism>
<dbReference type="AlphaFoldDB" id="A0A654TJA4"/>
<gene>
    <name evidence="3" type="ORF">ERS007679_03565</name>
    <name evidence="1" type="ORF">ERS007681_04494</name>
    <name evidence="2" type="ORF">ERS007688_03307</name>
    <name evidence="4" type="ORF">ERS007741_04577</name>
</gene>
<dbReference type="Proteomes" id="UP000048289">
    <property type="component" value="Unassembled WGS sequence"/>
</dbReference>
<dbReference type="EMBL" id="CSAD01000676">
    <property type="protein sequence ID" value="COW29018.1"/>
    <property type="molecule type" value="Genomic_DNA"/>
</dbReference>
<name>A0A654TJA4_MYCTX</name>
<evidence type="ECO:0000313" key="5">
    <source>
        <dbReference type="Proteomes" id="UP000045842"/>
    </source>
</evidence>